<protein>
    <submittedName>
        <fullName evidence="1">Uncharacterized protein</fullName>
    </submittedName>
</protein>
<dbReference type="Gene3D" id="2.130.10.10">
    <property type="entry name" value="YVTN repeat-like/Quinoprotein amine dehydrogenase"/>
    <property type="match status" value="1"/>
</dbReference>
<reference evidence="1 2" key="1">
    <citation type="submission" date="2020-10" db="EMBL/GenBank/DDBJ databases">
        <title>Wide distribution of Phycisphaera-like planctomycetes from WD2101 soil group in peatlands and genome analysis of the first cultivated representative.</title>
        <authorList>
            <person name="Dedysh S.N."/>
            <person name="Beletsky A.V."/>
            <person name="Ivanova A."/>
            <person name="Kulichevskaya I.S."/>
            <person name="Suzina N.E."/>
            <person name="Philippov D.A."/>
            <person name="Rakitin A.L."/>
            <person name="Mardanov A.V."/>
            <person name="Ravin N.V."/>
        </authorList>
    </citation>
    <scope>NUCLEOTIDE SEQUENCE [LARGE SCALE GENOMIC DNA]</scope>
    <source>
        <strain evidence="1 2">M1803</strain>
    </source>
</reference>
<dbReference type="InterPro" id="IPR015943">
    <property type="entry name" value="WD40/YVTN_repeat-like_dom_sf"/>
</dbReference>
<accession>A0A7M2X4X8</accession>
<dbReference type="EMBL" id="CP063458">
    <property type="protein sequence ID" value="QOV91840.1"/>
    <property type="molecule type" value="Genomic_DNA"/>
</dbReference>
<organism evidence="1 2">
    <name type="scientific">Humisphaera borealis</name>
    <dbReference type="NCBI Taxonomy" id="2807512"/>
    <lineage>
        <taxon>Bacteria</taxon>
        <taxon>Pseudomonadati</taxon>
        <taxon>Planctomycetota</taxon>
        <taxon>Phycisphaerae</taxon>
        <taxon>Tepidisphaerales</taxon>
        <taxon>Tepidisphaeraceae</taxon>
        <taxon>Humisphaera</taxon>
    </lineage>
</organism>
<dbReference type="AlphaFoldDB" id="A0A7M2X4X8"/>
<keyword evidence="2" id="KW-1185">Reference proteome</keyword>
<proteinExistence type="predicted"/>
<name>A0A7M2X4X8_9BACT</name>
<dbReference type="SUPFAM" id="SSF50969">
    <property type="entry name" value="YVTN repeat-like/Quinoprotein amine dehydrogenase"/>
    <property type="match status" value="1"/>
</dbReference>
<gene>
    <name evidence="1" type="ORF">IPV69_10995</name>
</gene>
<evidence type="ECO:0000313" key="2">
    <source>
        <dbReference type="Proteomes" id="UP000593765"/>
    </source>
</evidence>
<evidence type="ECO:0000313" key="1">
    <source>
        <dbReference type="EMBL" id="QOV91840.1"/>
    </source>
</evidence>
<dbReference type="KEGG" id="hbs:IPV69_10995"/>
<dbReference type="RefSeq" id="WP_206295157.1">
    <property type="nucleotide sequence ID" value="NZ_CP063458.1"/>
</dbReference>
<dbReference type="InterPro" id="IPR011044">
    <property type="entry name" value="Quino_amine_DH_bsu"/>
</dbReference>
<dbReference type="Proteomes" id="UP000593765">
    <property type="component" value="Chromosome"/>
</dbReference>
<sequence>MYLSANELARRDQRGLQLQSLPLRVQWSLDDLRAADGHSLRCRYSCGVRAVDDPAEKQMLQEVLMGSRLNVTTDDVMRYMQATLREAAVATAKDKGVEAWLADDKELLATTLRRAGERAAFAAGIELIAPFQLDLESGSFEQKRLNDLQRTLAEQEAAGRVEHFNRAADLLKRFEEIRAKTPDLSPSAILGQLSPIDQGSTLQTLLLASAKQAGPQSLWAVSGEYLVKVDARAGGAATTELFPLPPTLGPLRSVQSTRIDGQRRLLVGARDGFFLFDPENPANPDVYSDGGVQSAMGFSRVLYHSHERGFAGCHGEAGLVRWSPGSTKPTSVIRPQRFGVPPPGASAVGGPPPLPNTSIAVPTRQAGPRNLEAIDDRRLLMSVGGRLWIVDGDEANEIASASSSEVVAIVPDGRTFHVVHEDGAIAAFDGPTRQIVGTRHRPMRVRAAGSLPWLGSRRLLLAGDEGAVQCIGGDDPLVTEYVSSHRALRSIAGSADLVAAVSSDRQRLIVWQTWEGRSPLAEIYITAKTKHRVADVDFG</sequence>